<dbReference type="AlphaFoldDB" id="A0A9D1I486"/>
<reference evidence="3" key="2">
    <citation type="journal article" date="2021" name="PeerJ">
        <title>Extensive microbial diversity within the chicken gut microbiome revealed by metagenomics and culture.</title>
        <authorList>
            <person name="Gilroy R."/>
            <person name="Ravi A."/>
            <person name="Getino M."/>
            <person name="Pursley I."/>
            <person name="Horton D.L."/>
            <person name="Alikhan N.F."/>
            <person name="Baker D."/>
            <person name="Gharbi K."/>
            <person name="Hall N."/>
            <person name="Watson M."/>
            <person name="Adriaenssens E.M."/>
            <person name="Foster-Nyarko E."/>
            <person name="Jarju S."/>
            <person name="Secka A."/>
            <person name="Antonio M."/>
            <person name="Oren A."/>
            <person name="Chaudhuri R.R."/>
            <person name="La Ragione R."/>
            <person name="Hildebrand F."/>
            <person name="Pallen M.J."/>
        </authorList>
    </citation>
    <scope>NUCLEOTIDE SEQUENCE</scope>
    <source>
        <strain evidence="3">11300</strain>
    </source>
</reference>
<keyword evidence="2" id="KW-1133">Transmembrane helix</keyword>
<evidence type="ECO:0000256" key="2">
    <source>
        <dbReference type="SAM" id="Phobius"/>
    </source>
</evidence>
<dbReference type="Proteomes" id="UP000824091">
    <property type="component" value="Unassembled WGS sequence"/>
</dbReference>
<name>A0A9D1I486_9FIRM</name>
<protein>
    <submittedName>
        <fullName evidence="3">FeoB-associated Cys-rich membrane protein</fullName>
    </submittedName>
</protein>
<evidence type="ECO:0000256" key="1">
    <source>
        <dbReference type="SAM" id="MobiDB-lite"/>
    </source>
</evidence>
<feature type="region of interest" description="Disordered" evidence="1">
    <location>
        <begin position="46"/>
        <end position="66"/>
    </location>
</feature>
<keyword evidence="2" id="KW-0812">Transmembrane</keyword>
<comment type="caution">
    <text evidence="3">The sequence shown here is derived from an EMBL/GenBank/DDBJ whole genome shotgun (WGS) entry which is preliminary data.</text>
</comment>
<reference evidence="3" key="1">
    <citation type="submission" date="2020-10" db="EMBL/GenBank/DDBJ databases">
        <authorList>
            <person name="Gilroy R."/>
        </authorList>
    </citation>
    <scope>NUCLEOTIDE SEQUENCE</scope>
    <source>
        <strain evidence="3">11300</strain>
    </source>
</reference>
<organism evidence="3 4">
    <name type="scientific">Candidatus Fimisoma avicola</name>
    <dbReference type="NCBI Taxonomy" id="2840826"/>
    <lineage>
        <taxon>Bacteria</taxon>
        <taxon>Bacillati</taxon>
        <taxon>Bacillota</taxon>
        <taxon>Clostridia</taxon>
        <taxon>Eubacteriales</taxon>
        <taxon>Candidatus Fimisoma</taxon>
    </lineage>
</organism>
<keyword evidence="2" id="KW-0472">Membrane</keyword>
<evidence type="ECO:0000313" key="4">
    <source>
        <dbReference type="Proteomes" id="UP000824091"/>
    </source>
</evidence>
<accession>A0A9D1I486</accession>
<proteinExistence type="predicted"/>
<dbReference type="EMBL" id="DVMO01000092">
    <property type="protein sequence ID" value="HIU27958.1"/>
    <property type="molecule type" value="Genomic_DNA"/>
</dbReference>
<feature type="transmembrane region" description="Helical" evidence="2">
    <location>
        <begin position="6"/>
        <end position="24"/>
    </location>
</feature>
<gene>
    <name evidence="3" type="ORF">IAD16_06235</name>
</gene>
<evidence type="ECO:0000313" key="3">
    <source>
        <dbReference type="EMBL" id="HIU27958.1"/>
    </source>
</evidence>
<sequence length="66" mass="6677">MKPIDILIILVIAVIIGAAIAYIVRAKKKGAKCIGCPAGDCCSARKHEGPSGTESNGCSCGCGSKQ</sequence>